<proteinExistence type="predicted"/>
<keyword evidence="2" id="KW-0614">Plasmid</keyword>
<dbReference type="AlphaFoldDB" id="Q840R2"/>
<feature type="domain" description="KfrA N-terminal DNA-binding" evidence="1">
    <location>
        <begin position="7"/>
        <end position="94"/>
    </location>
</feature>
<protein>
    <recommendedName>
        <fullName evidence="1">KfrA N-terminal DNA-binding domain-containing protein</fullName>
    </recommendedName>
</protein>
<gene>
    <name evidence="2" type="primary">ORF13</name>
</gene>
<dbReference type="Pfam" id="PF11740">
    <property type="entry name" value="KfrA_N"/>
    <property type="match status" value="1"/>
</dbReference>
<sequence>MEAGPITQQDVAAAADQLGGPANTNAAKIREILGRGSLATIQRHLQALRDAQRAPELPEAVQTIPTPPEAVSEASRGIWAAAWAMAEQRHAESLAHAPCWVITGITFAYSGNGCQSLSPNTTLL</sequence>
<evidence type="ECO:0000259" key="1">
    <source>
        <dbReference type="Pfam" id="PF11740"/>
    </source>
</evidence>
<dbReference type="EMBL" id="AF325537">
    <property type="protein sequence ID" value="AAP04748.1"/>
    <property type="molecule type" value="Genomic_DNA"/>
</dbReference>
<name>Q840R2_9PROT</name>
<dbReference type="InterPro" id="IPR021104">
    <property type="entry name" value="KfrA_DNA-bd_N"/>
</dbReference>
<reference evidence="2" key="2">
    <citation type="journal article" date="2003" name="J. Bacteriol.">
        <title>Analysis of the Mobilization Region of the Broad-Host-Range IncQ-Like Plasmid pTC-F14 and Its Ability To Interact with a Related Plasmid, pTF-FC2.</title>
        <authorList>
            <person name="van Zyl L.J."/>
            <person name="Deane S.M."/>
            <person name="Rawlings D.E."/>
        </authorList>
    </citation>
    <scope>NUCLEOTIDE SEQUENCE</scope>
    <source>
        <strain evidence="2">F</strain>
        <plasmid evidence="2">pTC-F14</plasmid>
    </source>
</reference>
<organism evidence="2">
    <name type="scientific">Acidithiobacillus caldus</name>
    <dbReference type="NCBI Taxonomy" id="33059"/>
    <lineage>
        <taxon>Bacteria</taxon>
        <taxon>Pseudomonadati</taxon>
        <taxon>Pseudomonadota</taxon>
        <taxon>Acidithiobacillia</taxon>
        <taxon>Acidithiobacillales</taxon>
        <taxon>Acidithiobacillaceae</taxon>
        <taxon>Acidithiobacillus</taxon>
    </lineage>
</organism>
<reference evidence="2" key="1">
    <citation type="journal article" date="2001" name="J. Bacteriol.">
        <title>Isolation of a new broad-host-range IncQ-like plasmid, pTC-F14, from the acidophilic bacterium Acidithiobacillus caldus and analysis of the plasmid replicon.</title>
        <authorList>
            <person name="Gardner M.N."/>
            <person name="Deane S.M."/>
            <person name="Rawlings D.E."/>
        </authorList>
    </citation>
    <scope>NUCLEOTIDE SEQUENCE</scope>
    <source>
        <strain evidence="2">F</strain>
        <plasmid evidence="2">pTC-F14</plasmid>
    </source>
</reference>
<accession>Q840R2</accession>
<dbReference type="RefSeq" id="WP_011110527.1">
    <property type="nucleotide sequence ID" value="NC_004734.1"/>
</dbReference>
<geneLocation type="plasmid" evidence="2">
    <name>pTC-F14</name>
</geneLocation>
<evidence type="ECO:0000313" key="2">
    <source>
        <dbReference type="EMBL" id="AAP04748.1"/>
    </source>
</evidence>